<proteinExistence type="predicted"/>
<dbReference type="Proteomes" id="UP000238274">
    <property type="component" value="Unassembled WGS sequence"/>
</dbReference>
<evidence type="ECO:0000313" key="2">
    <source>
        <dbReference type="EMBL" id="POW15082.1"/>
    </source>
</evidence>
<evidence type="ECO:0000313" key="3">
    <source>
        <dbReference type="Proteomes" id="UP000238274"/>
    </source>
</evidence>
<protein>
    <submittedName>
        <fullName evidence="2">Uncharacterized protein</fullName>
    </submittedName>
</protein>
<dbReference type="OrthoDB" id="10502440at2759"/>
<feature type="compositionally biased region" description="Polar residues" evidence="1">
    <location>
        <begin position="55"/>
        <end position="81"/>
    </location>
</feature>
<organism evidence="2 3">
    <name type="scientific">Puccinia striiformis</name>
    <dbReference type="NCBI Taxonomy" id="27350"/>
    <lineage>
        <taxon>Eukaryota</taxon>
        <taxon>Fungi</taxon>
        <taxon>Dikarya</taxon>
        <taxon>Basidiomycota</taxon>
        <taxon>Pucciniomycotina</taxon>
        <taxon>Pucciniomycetes</taxon>
        <taxon>Pucciniales</taxon>
        <taxon>Pucciniaceae</taxon>
        <taxon>Puccinia</taxon>
    </lineage>
</organism>
<feature type="compositionally biased region" description="Low complexity" evidence="1">
    <location>
        <begin position="82"/>
        <end position="116"/>
    </location>
</feature>
<feature type="compositionally biased region" description="Pro residues" evidence="1">
    <location>
        <begin position="325"/>
        <end position="350"/>
    </location>
</feature>
<dbReference type="VEuPathDB" id="FungiDB:PSHT_07230"/>
<dbReference type="AlphaFoldDB" id="A0A2S4VZZ7"/>
<gene>
    <name evidence="2" type="ORF">PSHT_07230</name>
</gene>
<keyword evidence="3" id="KW-1185">Reference proteome</keyword>
<reference evidence="2 3" key="1">
    <citation type="submission" date="2017-12" db="EMBL/GenBank/DDBJ databases">
        <title>Gene loss provides genomic basis for host adaptation in cereal stripe rust fungi.</title>
        <authorList>
            <person name="Xia C."/>
        </authorList>
    </citation>
    <scope>NUCLEOTIDE SEQUENCE [LARGE SCALE GENOMIC DNA]</scope>
    <source>
        <strain evidence="2 3">93TX-2</strain>
    </source>
</reference>
<dbReference type="VEuPathDB" id="FungiDB:PSTT_04095"/>
<reference evidence="3" key="2">
    <citation type="journal article" date="2018" name="BMC Genomics">
        <title>Genomic insights into host adaptation between the wheat stripe rust pathogen (Puccinia striiformis f. sp. tritici) and the barley stripe rust pathogen (Puccinia striiformis f. sp. hordei).</title>
        <authorList>
            <person name="Xia C."/>
            <person name="Wang M."/>
            <person name="Yin C."/>
            <person name="Cornejo O.E."/>
            <person name="Hulbert S.H."/>
            <person name="Chen X."/>
        </authorList>
    </citation>
    <scope>NUCLEOTIDE SEQUENCE [LARGE SCALE GENOMIC DNA]</scope>
    <source>
        <strain evidence="3">93TX-2</strain>
    </source>
</reference>
<dbReference type="EMBL" id="PKSM01000087">
    <property type="protein sequence ID" value="POW15082.1"/>
    <property type="molecule type" value="Genomic_DNA"/>
</dbReference>
<accession>A0A2S4VZZ7</accession>
<feature type="region of interest" description="Disordered" evidence="1">
    <location>
        <begin position="41"/>
        <end position="197"/>
    </location>
</feature>
<name>A0A2S4VZZ7_9BASI</name>
<comment type="caution">
    <text evidence="2">The sequence shown here is derived from an EMBL/GenBank/DDBJ whole genome shotgun (WGS) entry which is preliminary data.</text>
</comment>
<feature type="region of interest" description="Disordered" evidence="1">
    <location>
        <begin position="252"/>
        <end position="350"/>
    </location>
</feature>
<feature type="compositionally biased region" description="Low complexity" evidence="1">
    <location>
        <begin position="174"/>
        <end position="197"/>
    </location>
</feature>
<feature type="compositionally biased region" description="Polar residues" evidence="1">
    <location>
        <begin position="291"/>
        <end position="302"/>
    </location>
</feature>
<evidence type="ECO:0000256" key="1">
    <source>
        <dbReference type="SAM" id="MobiDB-lite"/>
    </source>
</evidence>
<feature type="compositionally biased region" description="Polar residues" evidence="1">
    <location>
        <begin position="131"/>
        <end position="165"/>
    </location>
</feature>
<reference evidence="3" key="3">
    <citation type="journal article" date="2018" name="Mol. Plant Microbe Interact.">
        <title>Genome sequence resources for the wheat stripe rust pathogen (Puccinia striiformis f. sp. tritici) and the barley stripe rust pathogen (Puccinia striiformis f. sp. hordei).</title>
        <authorList>
            <person name="Xia C."/>
            <person name="Wang M."/>
            <person name="Yin C."/>
            <person name="Cornejo O.E."/>
            <person name="Hulbert S.H."/>
            <person name="Chen X."/>
        </authorList>
    </citation>
    <scope>NUCLEOTIDE SEQUENCE [LARGE SCALE GENOMIC DNA]</scope>
    <source>
        <strain evidence="3">93TX-2</strain>
    </source>
</reference>
<sequence>MFLTKVIWKVYLASGYIALIYQPAIRISEARPNILVRRQVTQPPNPGYLPMTGVRQPTTNGTPSPGLSGNANPTIDSSSGYATPAAPGLSTTGTGTSLSGYSTPGTGNGGYTNPSTINSSSGYATPAAPGLSTTGTNTPSSGYSTRGTGNGGYTNPSTIDSSSGYATPAAPGLSTTGTNTPSSGYSTPGTGNGGYTNPSTIDSYSGYTTPAAPGLSTTGTGTSLSGYSIPGTTNGNGGYTNPSTTYMTGEYGIPTSSSTFGRGTEASPTPGGAYIQSTPTSAPPGNVRAIGQNSTTPATPLNPSGTGGTGTSTSTTPATPQTKPADPPTKPADPPTKPAAPPVKPVVSPPKPKVGAIATEPIQCSSSYGATKFDPKQPPETICKFLILEHNSFDAPPCLCHFLTIETACRNSDQLGYYCPISKCLKGKAKDTADKAPFSKFTFKKCNRLAAADLPAKGNIPEIHIFQYWAHQDGTITVRGYEDDASKDRHTYTCAAKSSNDNLVRPWCDACIFMDKPDEADPNPS</sequence>
<feature type="compositionally biased region" description="Low complexity" evidence="1">
    <location>
        <begin position="311"/>
        <end position="324"/>
    </location>
</feature>